<dbReference type="EMBL" id="CP159253">
    <property type="protein sequence ID" value="XCG51283.1"/>
    <property type="molecule type" value="Genomic_DNA"/>
</dbReference>
<name>A0AAU8CWQ5_9HYPH</name>
<dbReference type="AlphaFoldDB" id="A0AAU8CWQ5"/>
<evidence type="ECO:0000313" key="1">
    <source>
        <dbReference type="EMBL" id="XCG51283.1"/>
    </source>
</evidence>
<sequence>MMVTRISTTVRAFARTWYHEDLYVGKNVTVGSTDTVAILAPGSFHTAIVDGAIVGDLSGLFLGSSAERAVIKSCM</sequence>
<proteinExistence type="predicted"/>
<gene>
    <name evidence="1" type="ORF">ABVK50_12740</name>
</gene>
<reference evidence="1" key="1">
    <citation type="submission" date="2024-06" db="EMBL/GenBank/DDBJ databases">
        <title>Mesorhizobium karijinii sp. nov., a symbiont of the iconic Swainsona formosa from arid Australia.</title>
        <authorList>
            <person name="Hill Y.J."/>
            <person name="Watkin E.L.J."/>
            <person name="O'Hara G.W."/>
            <person name="Terpolilli J."/>
            <person name="Tye M.L."/>
            <person name="Kohlmeier M.G."/>
        </authorList>
    </citation>
    <scope>NUCLEOTIDE SEQUENCE</scope>
    <source>
        <strain evidence="1">WSM2240</strain>
    </source>
</reference>
<organism evidence="1">
    <name type="scientific">Mesorhizobium sp. WSM2240</name>
    <dbReference type="NCBI Taxonomy" id="3228851"/>
    <lineage>
        <taxon>Bacteria</taxon>
        <taxon>Pseudomonadati</taxon>
        <taxon>Pseudomonadota</taxon>
        <taxon>Alphaproteobacteria</taxon>
        <taxon>Hyphomicrobiales</taxon>
        <taxon>Phyllobacteriaceae</taxon>
        <taxon>Mesorhizobium</taxon>
    </lineage>
</organism>
<accession>A0AAU8CWQ5</accession>
<protein>
    <submittedName>
        <fullName evidence="1">Uncharacterized protein</fullName>
    </submittedName>
</protein>